<sequence>MNTVLDGLPVYVMGALALPQGVVDALDTLQSAFLWAGEESISGAQCLVSWDRVCLPQEGWRHWCP</sequence>
<reference evidence="1" key="1">
    <citation type="journal article" date="2018" name="DNA Res.">
        <title>Multiple hybrid de novo genome assembly of finger millet, an orphan allotetraploid crop.</title>
        <authorList>
            <person name="Hatakeyama M."/>
            <person name="Aluri S."/>
            <person name="Balachadran M.T."/>
            <person name="Sivarajan S.R."/>
            <person name="Patrignani A."/>
            <person name="Gruter S."/>
            <person name="Poveda L."/>
            <person name="Shimizu-Inatsugi R."/>
            <person name="Baeten J."/>
            <person name="Francoijs K.J."/>
            <person name="Nataraja K.N."/>
            <person name="Reddy Y.A.N."/>
            <person name="Phadnis S."/>
            <person name="Ravikumar R.L."/>
            <person name="Schlapbach R."/>
            <person name="Sreeman S.M."/>
            <person name="Shimizu K.K."/>
        </authorList>
    </citation>
    <scope>NUCLEOTIDE SEQUENCE</scope>
</reference>
<reference evidence="1" key="2">
    <citation type="submission" date="2021-12" db="EMBL/GenBank/DDBJ databases">
        <title>Resequencing data analysis of finger millet.</title>
        <authorList>
            <person name="Hatakeyama M."/>
            <person name="Aluri S."/>
            <person name="Balachadran M.T."/>
            <person name="Sivarajan S.R."/>
            <person name="Poveda L."/>
            <person name="Shimizu-Inatsugi R."/>
            <person name="Schlapbach R."/>
            <person name="Sreeman S.M."/>
            <person name="Shimizu K.K."/>
        </authorList>
    </citation>
    <scope>NUCLEOTIDE SEQUENCE</scope>
</reference>
<organism evidence="1 2">
    <name type="scientific">Eleusine coracana subsp. coracana</name>
    <dbReference type="NCBI Taxonomy" id="191504"/>
    <lineage>
        <taxon>Eukaryota</taxon>
        <taxon>Viridiplantae</taxon>
        <taxon>Streptophyta</taxon>
        <taxon>Embryophyta</taxon>
        <taxon>Tracheophyta</taxon>
        <taxon>Spermatophyta</taxon>
        <taxon>Magnoliopsida</taxon>
        <taxon>Liliopsida</taxon>
        <taxon>Poales</taxon>
        <taxon>Poaceae</taxon>
        <taxon>PACMAD clade</taxon>
        <taxon>Chloridoideae</taxon>
        <taxon>Cynodonteae</taxon>
        <taxon>Eleusininae</taxon>
        <taxon>Eleusine</taxon>
    </lineage>
</organism>
<dbReference type="Proteomes" id="UP001054889">
    <property type="component" value="Unassembled WGS sequence"/>
</dbReference>
<protein>
    <submittedName>
        <fullName evidence="1">Uncharacterized protein</fullName>
    </submittedName>
</protein>
<name>A0AAV5ES87_ELECO</name>
<accession>A0AAV5ES87</accession>
<keyword evidence="2" id="KW-1185">Reference proteome</keyword>
<dbReference type="EMBL" id="BQKI01000078">
    <property type="protein sequence ID" value="GJN25520.1"/>
    <property type="molecule type" value="Genomic_DNA"/>
</dbReference>
<evidence type="ECO:0000313" key="1">
    <source>
        <dbReference type="EMBL" id="GJN25520.1"/>
    </source>
</evidence>
<comment type="caution">
    <text evidence="1">The sequence shown here is derived from an EMBL/GenBank/DDBJ whole genome shotgun (WGS) entry which is preliminary data.</text>
</comment>
<proteinExistence type="predicted"/>
<gene>
    <name evidence="1" type="primary">gb13359</name>
    <name evidence="1" type="ORF">PR202_gb13359</name>
</gene>
<dbReference type="AlphaFoldDB" id="A0AAV5ES87"/>
<evidence type="ECO:0000313" key="2">
    <source>
        <dbReference type="Proteomes" id="UP001054889"/>
    </source>
</evidence>